<dbReference type="SUPFAM" id="SSF103481">
    <property type="entry name" value="Multidrug resistance efflux transporter EmrE"/>
    <property type="match status" value="2"/>
</dbReference>
<accession>A0A5B9EHF6</accession>
<evidence type="ECO:0000259" key="2">
    <source>
        <dbReference type="Pfam" id="PF00892"/>
    </source>
</evidence>
<reference evidence="3 4" key="1">
    <citation type="submission" date="2019-08" db="EMBL/GenBank/DDBJ databases">
        <title>Complete genome sequence of Terriglobus albidus strain ORNL.</title>
        <authorList>
            <person name="Podar M."/>
        </authorList>
    </citation>
    <scope>NUCLEOTIDE SEQUENCE [LARGE SCALE GENOMIC DNA]</scope>
    <source>
        <strain evidence="3 4">ORNL</strain>
    </source>
</reference>
<dbReference type="PANTHER" id="PTHR22911:SF102">
    <property type="entry name" value="MEMBRANE PROTEIN"/>
    <property type="match status" value="1"/>
</dbReference>
<dbReference type="RefSeq" id="WP_147650338.1">
    <property type="nucleotide sequence ID" value="NZ_CP042806.1"/>
</dbReference>
<feature type="transmembrane region" description="Helical" evidence="1">
    <location>
        <begin position="35"/>
        <end position="58"/>
    </location>
</feature>
<evidence type="ECO:0000313" key="3">
    <source>
        <dbReference type="EMBL" id="QEE31044.1"/>
    </source>
</evidence>
<name>A0A5B9EHF6_9BACT</name>
<feature type="transmembrane region" description="Helical" evidence="1">
    <location>
        <begin position="183"/>
        <end position="201"/>
    </location>
</feature>
<dbReference type="Proteomes" id="UP000321820">
    <property type="component" value="Chromosome"/>
</dbReference>
<dbReference type="KEGG" id="talb:FTW19_25395"/>
<dbReference type="InterPro" id="IPR000620">
    <property type="entry name" value="EamA_dom"/>
</dbReference>
<dbReference type="AlphaFoldDB" id="A0A5B9EHF6"/>
<keyword evidence="1" id="KW-1133">Transmembrane helix</keyword>
<feature type="transmembrane region" description="Helical" evidence="1">
    <location>
        <begin position="207"/>
        <end position="230"/>
    </location>
</feature>
<feature type="transmembrane region" description="Helical" evidence="1">
    <location>
        <begin position="264"/>
        <end position="285"/>
    </location>
</feature>
<proteinExistence type="predicted"/>
<protein>
    <submittedName>
        <fullName evidence="3">DMT family transporter</fullName>
    </submittedName>
</protein>
<evidence type="ECO:0000256" key="1">
    <source>
        <dbReference type="SAM" id="Phobius"/>
    </source>
</evidence>
<keyword evidence="1" id="KW-0812">Transmembrane</keyword>
<dbReference type="PANTHER" id="PTHR22911">
    <property type="entry name" value="ACYL-MALONYL CONDENSING ENZYME-RELATED"/>
    <property type="match status" value="1"/>
</dbReference>
<feature type="transmembrane region" description="Helical" evidence="1">
    <location>
        <begin position="122"/>
        <end position="139"/>
    </location>
</feature>
<dbReference type="InterPro" id="IPR037185">
    <property type="entry name" value="EmrE-like"/>
</dbReference>
<dbReference type="OrthoDB" id="9814238at2"/>
<dbReference type="GO" id="GO:0016020">
    <property type="term" value="C:membrane"/>
    <property type="evidence" value="ECO:0007669"/>
    <property type="project" value="InterPro"/>
</dbReference>
<feature type="transmembrane region" description="Helical" evidence="1">
    <location>
        <begin position="12"/>
        <end position="29"/>
    </location>
</feature>
<feature type="transmembrane region" description="Helical" evidence="1">
    <location>
        <begin position="237"/>
        <end position="258"/>
    </location>
</feature>
<evidence type="ECO:0000313" key="4">
    <source>
        <dbReference type="Proteomes" id="UP000321820"/>
    </source>
</evidence>
<keyword evidence="4" id="KW-1185">Reference proteome</keyword>
<sequence length="297" mass="31557">MDTQRLGTLEMSVAMTVSGTIGWFVLSSGESVLRVVLWRCIFGALTLFLACAAMGLLHHLRNKRVLLLGSLGGVAIVINWLLLFSAYSRSSISIATAIYNTYPFMLFVLGAIFFAEKMTAGKLLWLITAFAGVLLIVMADTKVGGFGSQYLSGVAMALGAALCYAICTILIKKLSGTPPHVIALVQVVVGIILMGAIAHSAPATSKGWGMVAIIGIVHTGLVYILLYGAIQKLPTHLTAALSFIYPAVAILVDIIALGRRLYPMQIAGAGIIFLAVAGMTFGWSLKRREPQPALSVD</sequence>
<feature type="transmembrane region" description="Helical" evidence="1">
    <location>
        <begin position="92"/>
        <end position="115"/>
    </location>
</feature>
<feature type="transmembrane region" description="Helical" evidence="1">
    <location>
        <begin position="151"/>
        <end position="171"/>
    </location>
</feature>
<feature type="domain" description="EamA" evidence="2">
    <location>
        <begin position="152"/>
        <end position="280"/>
    </location>
</feature>
<dbReference type="Pfam" id="PF00892">
    <property type="entry name" value="EamA"/>
    <property type="match status" value="2"/>
</dbReference>
<keyword evidence="1" id="KW-0472">Membrane</keyword>
<dbReference type="Gene3D" id="1.10.3730.20">
    <property type="match status" value="1"/>
</dbReference>
<gene>
    <name evidence="3" type="ORF">FTW19_25395</name>
</gene>
<feature type="transmembrane region" description="Helical" evidence="1">
    <location>
        <begin position="65"/>
        <end position="86"/>
    </location>
</feature>
<organism evidence="3 4">
    <name type="scientific">Terriglobus albidus</name>
    <dbReference type="NCBI Taxonomy" id="1592106"/>
    <lineage>
        <taxon>Bacteria</taxon>
        <taxon>Pseudomonadati</taxon>
        <taxon>Acidobacteriota</taxon>
        <taxon>Terriglobia</taxon>
        <taxon>Terriglobales</taxon>
        <taxon>Acidobacteriaceae</taxon>
        <taxon>Terriglobus</taxon>
    </lineage>
</organism>
<dbReference type="EMBL" id="CP042806">
    <property type="protein sequence ID" value="QEE31044.1"/>
    <property type="molecule type" value="Genomic_DNA"/>
</dbReference>
<feature type="domain" description="EamA" evidence="2">
    <location>
        <begin position="26"/>
        <end position="138"/>
    </location>
</feature>